<dbReference type="FunFam" id="1.10.10.60:FF:000152">
    <property type="entry name" value="Trihelix transcription factor ASIL2"/>
    <property type="match status" value="1"/>
</dbReference>
<dbReference type="InterPro" id="IPR044822">
    <property type="entry name" value="Myb_DNA-bind_4"/>
</dbReference>
<reference evidence="3" key="1">
    <citation type="submission" date="2022-04" db="EMBL/GenBank/DDBJ databases">
        <title>Carnegiea gigantea Genome sequencing and assembly v2.</title>
        <authorList>
            <person name="Copetti D."/>
            <person name="Sanderson M.J."/>
            <person name="Burquez A."/>
            <person name="Wojciechowski M.F."/>
        </authorList>
    </citation>
    <scope>NUCLEOTIDE SEQUENCE</scope>
    <source>
        <strain evidence="3">SGP5-SGP5p</strain>
        <tissue evidence="3">Aerial part</tissue>
    </source>
</reference>
<name>A0A9Q1QC88_9CARY</name>
<dbReference type="AlphaFoldDB" id="A0A9Q1QC88"/>
<feature type="region of interest" description="Disordered" evidence="1">
    <location>
        <begin position="120"/>
        <end position="153"/>
    </location>
</feature>
<feature type="compositionally biased region" description="Acidic residues" evidence="1">
    <location>
        <begin position="201"/>
        <end position="211"/>
    </location>
</feature>
<dbReference type="Proteomes" id="UP001153076">
    <property type="component" value="Unassembled WGS sequence"/>
</dbReference>
<sequence length="296" mass="33701">MSPSPPLSPLTAIPTASIHPLSLSPQKNKPWTHEETLNLIRAYQEKWYSLKRGQLKASQWEEVAVGVAAFCGLDEPSKSATQCRHKIEKLRKRYRAEKQKPYPNSWIYFNLMNQLERGPLPISAVAPPPESDDSGSEEDDGVGDFRSGHARGGRELGEFEKRVDGLLLAGRKIGEFGSGCRSLSDFEGGNLGRKRKGKSYEDEEDDEEERELEQCSNSDDDDGNLVVGELAAQMREFAERFVRTERKKMEVMKENERFRMEMENKRMQMILVSQQKTVDMISKEILVMFSVSNHNL</sequence>
<dbReference type="PANTHER" id="PTHR31307:SF3">
    <property type="entry name" value="HOMEODOMAIN-LIKE SUPERFAMILY PROTEIN"/>
    <property type="match status" value="1"/>
</dbReference>
<keyword evidence="4" id="KW-1185">Reference proteome</keyword>
<dbReference type="Pfam" id="PF13837">
    <property type="entry name" value="Myb_DNA-bind_4"/>
    <property type="match status" value="1"/>
</dbReference>
<dbReference type="SMART" id="SM00595">
    <property type="entry name" value="MADF"/>
    <property type="match status" value="1"/>
</dbReference>
<accession>A0A9Q1QC88</accession>
<organism evidence="3 4">
    <name type="scientific">Carnegiea gigantea</name>
    <dbReference type="NCBI Taxonomy" id="171969"/>
    <lineage>
        <taxon>Eukaryota</taxon>
        <taxon>Viridiplantae</taxon>
        <taxon>Streptophyta</taxon>
        <taxon>Embryophyta</taxon>
        <taxon>Tracheophyta</taxon>
        <taxon>Spermatophyta</taxon>
        <taxon>Magnoliopsida</taxon>
        <taxon>eudicotyledons</taxon>
        <taxon>Gunneridae</taxon>
        <taxon>Pentapetalae</taxon>
        <taxon>Caryophyllales</taxon>
        <taxon>Cactineae</taxon>
        <taxon>Cactaceae</taxon>
        <taxon>Cactoideae</taxon>
        <taxon>Echinocereeae</taxon>
        <taxon>Carnegiea</taxon>
    </lineage>
</organism>
<feature type="compositionally biased region" description="Acidic residues" evidence="1">
    <location>
        <begin position="130"/>
        <end position="142"/>
    </location>
</feature>
<dbReference type="Gene3D" id="1.10.10.60">
    <property type="entry name" value="Homeodomain-like"/>
    <property type="match status" value="1"/>
</dbReference>
<evidence type="ECO:0000313" key="4">
    <source>
        <dbReference type="Proteomes" id="UP001153076"/>
    </source>
</evidence>
<feature type="region of interest" description="Disordered" evidence="1">
    <location>
        <begin position="187"/>
        <end position="223"/>
    </location>
</feature>
<dbReference type="InterPro" id="IPR001005">
    <property type="entry name" value="SANT/Myb"/>
</dbReference>
<evidence type="ECO:0000259" key="2">
    <source>
        <dbReference type="PROSITE" id="PS50090"/>
    </source>
</evidence>
<dbReference type="PROSITE" id="PS50090">
    <property type="entry name" value="MYB_LIKE"/>
    <property type="match status" value="1"/>
</dbReference>
<comment type="caution">
    <text evidence="3">The sequence shown here is derived from an EMBL/GenBank/DDBJ whole genome shotgun (WGS) entry which is preliminary data.</text>
</comment>
<protein>
    <recommendedName>
        <fullName evidence="2">Myb-like domain-containing protein</fullName>
    </recommendedName>
</protein>
<dbReference type="InterPro" id="IPR044823">
    <property type="entry name" value="ASIL1/2-like"/>
</dbReference>
<dbReference type="PANTHER" id="PTHR31307">
    <property type="entry name" value="TRIHELIX TRANSCRIPTION FACTOR ASIL2"/>
    <property type="match status" value="1"/>
</dbReference>
<evidence type="ECO:0000256" key="1">
    <source>
        <dbReference type="SAM" id="MobiDB-lite"/>
    </source>
</evidence>
<proteinExistence type="predicted"/>
<feature type="domain" description="Myb-like" evidence="2">
    <location>
        <begin position="23"/>
        <end position="91"/>
    </location>
</feature>
<evidence type="ECO:0000313" key="3">
    <source>
        <dbReference type="EMBL" id="KAJ8436096.1"/>
    </source>
</evidence>
<dbReference type="OrthoDB" id="1901794at2759"/>
<dbReference type="EMBL" id="JAKOGI010000366">
    <property type="protein sequence ID" value="KAJ8436096.1"/>
    <property type="molecule type" value="Genomic_DNA"/>
</dbReference>
<gene>
    <name evidence="3" type="ORF">Cgig2_011918</name>
</gene>